<dbReference type="InterPro" id="IPR006917">
    <property type="entry name" value="SOUL_heme-bd"/>
</dbReference>
<dbReference type="HOGENOM" id="CLU_068699_0_1_2"/>
<dbReference type="EMBL" id="CP003362">
    <property type="protein sequence ID" value="AGB48883.1"/>
    <property type="molecule type" value="Genomic_DNA"/>
</dbReference>
<dbReference type="Pfam" id="PF04832">
    <property type="entry name" value="SOUL"/>
    <property type="match status" value="1"/>
</dbReference>
<dbReference type="AlphaFoldDB" id="L0KXU0"/>
<reference evidence="2" key="1">
    <citation type="submission" date="2012-02" db="EMBL/GenBank/DDBJ databases">
        <title>Complete sequence of chromosome of Methanomethylovorans hollandica DSM 15978.</title>
        <authorList>
            <person name="Lucas S."/>
            <person name="Copeland A."/>
            <person name="Lapidus A."/>
            <person name="Glavina del Rio T."/>
            <person name="Dalin E."/>
            <person name="Tice H."/>
            <person name="Bruce D."/>
            <person name="Goodwin L."/>
            <person name="Pitluck S."/>
            <person name="Peters L."/>
            <person name="Mikhailova N."/>
            <person name="Held B."/>
            <person name="Kyrpides N."/>
            <person name="Mavromatis K."/>
            <person name="Ivanova N."/>
            <person name="Brettin T."/>
            <person name="Detter J.C."/>
            <person name="Han C."/>
            <person name="Larimer F."/>
            <person name="Land M."/>
            <person name="Hauser L."/>
            <person name="Markowitz V."/>
            <person name="Cheng J.-F."/>
            <person name="Hugenholtz P."/>
            <person name="Woyke T."/>
            <person name="Wu D."/>
            <person name="Spring S."/>
            <person name="Schroeder M."/>
            <person name="Brambilla E."/>
            <person name="Klenk H.-P."/>
            <person name="Eisen J.A."/>
        </authorList>
    </citation>
    <scope>NUCLEOTIDE SEQUENCE [LARGE SCALE GENOMIC DNA]</scope>
    <source>
        <strain evidence="2">DSM 15978 / NBRC 107637 / DMS1</strain>
    </source>
</reference>
<dbReference type="PANTHER" id="PTHR11220:SF58">
    <property type="entry name" value="SOUL HEME-BINDING FAMILY PROTEIN"/>
    <property type="match status" value="1"/>
</dbReference>
<proteinExistence type="predicted"/>
<keyword evidence="2" id="KW-1185">Reference proteome</keyword>
<sequence>MSVKKAEYTVLRVLGEGVEIRQYPKQTLISTDAKDKDTAFSILANYIFGGNSEGIRISMTTPVTTVLSDNGLQMSFVLPLGYYADNAPNPRDERITIRDLDPRKIATTRFSGYLNKEKYVQKKHELTEILKLESIAVKGDAFMMQYDPPWVIPMLRHNEVAIEVE</sequence>
<organism evidence="1 2">
    <name type="scientific">Methanomethylovorans hollandica (strain DSM 15978 / NBRC 107637 / DMS1)</name>
    <dbReference type="NCBI Taxonomy" id="867904"/>
    <lineage>
        <taxon>Archaea</taxon>
        <taxon>Methanobacteriati</taxon>
        <taxon>Methanobacteriota</taxon>
        <taxon>Stenosarchaea group</taxon>
        <taxon>Methanomicrobia</taxon>
        <taxon>Methanosarcinales</taxon>
        <taxon>Methanosarcinaceae</taxon>
        <taxon>Methanomethylovorans</taxon>
    </lineage>
</organism>
<dbReference type="SUPFAM" id="SSF55136">
    <property type="entry name" value="Probable bacterial effector-binding domain"/>
    <property type="match status" value="1"/>
</dbReference>
<dbReference type="PANTHER" id="PTHR11220">
    <property type="entry name" value="HEME-BINDING PROTEIN-RELATED"/>
    <property type="match status" value="1"/>
</dbReference>
<evidence type="ECO:0000313" key="1">
    <source>
        <dbReference type="EMBL" id="AGB48883.1"/>
    </source>
</evidence>
<gene>
    <name evidence="1" type="ordered locus">Metho_0626</name>
</gene>
<dbReference type="OrthoDB" id="141612at2157"/>
<evidence type="ECO:0000313" key="2">
    <source>
        <dbReference type="Proteomes" id="UP000010866"/>
    </source>
</evidence>
<dbReference type="InterPro" id="IPR011256">
    <property type="entry name" value="Reg_factor_effector_dom_sf"/>
</dbReference>
<accession>L0KXU0</accession>
<protein>
    <submittedName>
        <fullName evidence="1">SOUL heme-binding protein</fullName>
    </submittedName>
</protein>
<dbReference type="STRING" id="867904.Metho_0626"/>
<dbReference type="Proteomes" id="UP000010866">
    <property type="component" value="Chromosome"/>
</dbReference>
<dbReference type="KEGG" id="mhz:Metho_0626"/>
<name>L0KXU0_METHD</name>
<dbReference type="Gene3D" id="3.20.80.10">
    <property type="entry name" value="Regulatory factor, effector binding domain"/>
    <property type="match status" value="1"/>
</dbReference>
<dbReference type="RefSeq" id="WP_015324051.1">
    <property type="nucleotide sequence ID" value="NC_019977.1"/>
</dbReference>
<dbReference type="GeneID" id="14407758"/>